<dbReference type="PANTHER" id="PTHR13800:SF1">
    <property type="entry name" value="TRANSIENT RECEPTOR POTENTIAL CATION CHANNEL TRPM"/>
    <property type="match status" value="1"/>
</dbReference>
<dbReference type="AlphaFoldDB" id="A0AAV2HN11"/>
<dbReference type="GO" id="GO:0005261">
    <property type="term" value="F:monoatomic cation channel activity"/>
    <property type="evidence" value="ECO:0007669"/>
    <property type="project" value="TreeGrafter"/>
</dbReference>
<dbReference type="EMBL" id="CAXITT010000149">
    <property type="protein sequence ID" value="CAL1533696.1"/>
    <property type="molecule type" value="Genomic_DNA"/>
</dbReference>
<dbReference type="InterPro" id="IPR050927">
    <property type="entry name" value="TRPM"/>
</dbReference>
<evidence type="ECO:0000259" key="1">
    <source>
        <dbReference type="Pfam" id="PF18139"/>
    </source>
</evidence>
<proteinExistence type="predicted"/>
<sequence length="411" mass="46610">QVARLTDVWLFTEGLNAGISKYIGEAVMQELLKRQTTRDIQGMGGKLAVIGLVSISDLDYGDWIEKQSACVYILHFPRQDLQQVVPIENRGNDRRELNPYHTQFMLLKGADPGDKEAQWNARFNIEARLMQCMDLLRIERSSDAPSHTPGRDFRTSRHTPVVGILIQGGPPEIDRVLWLLKKQLPVIVLRRKGFASGLIAYAYYEGMKGGSSQHLESIVKPQLAQQVLEAFPEYCLDNDQAKLQCRDKILECVKYAVQGDRHFLTVVDPNMSQVDLKDLSKFILTAIVTSQSHGTGSREEIAWNLRLTLHWNQPKFAAQRILNGTIGSSYRVRDDLFLEALLLPKREQFVELFLNNGLCLHRLLIPSRLSFLYEQSLENDFFVGICLEKVLNRKTVSGRSVGTVWGEGGEL</sequence>
<evidence type="ECO:0000313" key="2">
    <source>
        <dbReference type="EMBL" id="CAL1533696.1"/>
    </source>
</evidence>
<gene>
    <name evidence="2" type="ORF">GSLYS_00007656001</name>
</gene>
<reference evidence="2 3" key="1">
    <citation type="submission" date="2024-04" db="EMBL/GenBank/DDBJ databases">
        <authorList>
            <consortium name="Genoscope - CEA"/>
            <person name="William W."/>
        </authorList>
    </citation>
    <scope>NUCLEOTIDE SEQUENCE [LARGE SCALE GENOMIC DNA]</scope>
</reference>
<accession>A0AAV2HN11</accession>
<dbReference type="Pfam" id="PF18139">
    <property type="entry name" value="LSDAT_euk"/>
    <property type="match status" value="1"/>
</dbReference>
<protein>
    <recommendedName>
        <fullName evidence="1">TRPM SLOG domain-containing protein</fullName>
    </recommendedName>
</protein>
<name>A0AAV2HN11_LYMST</name>
<dbReference type="GO" id="GO:0030001">
    <property type="term" value="P:metal ion transport"/>
    <property type="evidence" value="ECO:0007669"/>
    <property type="project" value="TreeGrafter"/>
</dbReference>
<feature type="domain" description="TRPM SLOG" evidence="1">
    <location>
        <begin position="2"/>
        <end position="252"/>
    </location>
</feature>
<dbReference type="PANTHER" id="PTHR13800">
    <property type="entry name" value="TRANSIENT RECEPTOR POTENTIAL CATION CHANNEL, SUBFAMILY M, MEMBER 6"/>
    <property type="match status" value="1"/>
</dbReference>
<dbReference type="GO" id="GO:0005886">
    <property type="term" value="C:plasma membrane"/>
    <property type="evidence" value="ECO:0007669"/>
    <property type="project" value="TreeGrafter"/>
</dbReference>
<comment type="caution">
    <text evidence="2">The sequence shown here is derived from an EMBL/GenBank/DDBJ whole genome shotgun (WGS) entry which is preliminary data.</text>
</comment>
<evidence type="ECO:0000313" key="3">
    <source>
        <dbReference type="Proteomes" id="UP001497497"/>
    </source>
</evidence>
<organism evidence="2 3">
    <name type="scientific">Lymnaea stagnalis</name>
    <name type="common">Great pond snail</name>
    <name type="synonym">Helix stagnalis</name>
    <dbReference type="NCBI Taxonomy" id="6523"/>
    <lineage>
        <taxon>Eukaryota</taxon>
        <taxon>Metazoa</taxon>
        <taxon>Spiralia</taxon>
        <taxon>Lophotrochozoa</taxon>
        <taxon>Mollusca</taxon>
        <taxon>Gastropoda</taxon>
        <taxon>Heterobranchia</taxon>
        <taxon>Euthyneura</taxon>
        <taxon>Panpulmonata</taxon>
        <taxon>Hygrophila</taxon>
        <taxon>Lymnaeoidea</taxon>
        <taxon>Lymnaeidae</taxon>
        <taxon>Lymnaea</taxon>
    </lineage>
</organism>
<dbReference type="Proteomes" id="UP001497497">
    <property type="component" value="Unassembled WGS sequence"/>
</dbReference>
<dbReference type="InterPro" id="IPR041491">
    <property type="entry name" value="TRPM_SLOG"/>
</dbReference>
<keyword evidence="3" id="KW-1185">Reference proteome</keyword>
<feature type="non-terminal residue" evidence="2">
    <location>
        <position position="1"/>
    </location>
</feature>